<protein>
    <submittedName>
        <fullName evidence="2">Uracil-DNA glycosylase family protein</fullName>
    </submittedName>
</protein>
<dbReference type="AlphaFoldDB" id="A0A955KXM1"/>
<proteinExistence type="predicted"/>
<dbReference type="EMBL" id="JAGQLN010000039">
    <property type="protein sequence ID" value="MCA9377269.1"/>
    <property type="molecule type" value="Genomic_DNA"/>
</dbReference>
<dbReference type="Gene3D" id="3.40.470.10">
    <property type="entry name" value="Uracil-DNA glycosylase-like domain"/>
    <property type="match status" value="1"/>
</dbReference>
<sequence>MTKTQQLQDIFDRIYKLNVCGEDTHKVRRDIHKCNIGSKVMIIAEAMAPEQVRLSGVNYFYRNGKIGNTGRYLEKFLQKFDHSVYPDKRNCVYHTEIVHSFPSYVTSNGKKTIRRPTSEEIRLSIESNILEDEINIIQPRLILLMGNTSYQTFYKYFLGIAVSRTLTDEVTKISNTGDYNKYQNTPVIPIQHSSGANPRFSQMLNNDALIKIIQDLLNSQV</sequence>
<organism evidence="2 3">
    <name type="scientific">Candidatus Dojkabacteria bacterium</name>
    <dbReference type="NCBI Taxonomy" id="2099670"/>
    <lineage>
        <taxon>Bacteria</taxon>
        <taxon>Candidatus Dojkabacteria</taxon>
    </lineage>
</organism>
<evidence type="ECO:0000313" key="3">
    <source>
        <dbReference type="Proteomes" id="UP000741282"/>
    </source>
</evidence>
<dbReference type="SUPFAM" id="SSF52141">
    <property type="entry name" value="Uracil-DNA glycosylase-like"/>
    <property type="match status" value="1"/>
</dbReference>
<reference evidence="2" key="2">
    <citation type="journal article" date="2021" name="Microbiome">
        <title>Successional dynamics and alternative stable states in a saline activated sludge microbial community over 9 years.</title>
        <authorList>
            <person name="Wang Y."/>
            <person name="Ye J."/>
            <person name="Ju F."/>
            <person name="Liu L."/>
            <person name="Boyd J.A."/>
            <person name="Deng Y."/>
            <person name="Parks D.H."/>
            <person name="Jiang X."/>
            <person name="Yin X."/>
            <person name="Woodcroft B.J."/>
            <person name="Tyson G.W."/>
            <person name="Hugenholtz P."/>
            <person name="Polz M.F."/>
            <person name="Zhang T."/>
        </authorList>
    </citation>
    <scope>NUCLEOTIDE SEQUENCE</scope>
    <source>
        <strain evidence="2">HKST-UBA17</strain>
    </source>
</reference>
<dbReference type="Proteomes" id="UP000741282">
    <property type="component" value="Unassembled WGS sequence"/>
</dbReference>
<evidence type="ECO:0000313" key="2">
    <source>
        <dbReference type="EMBL" id="MCA9377269.1"/>
    </source>
</evidence>
<reference evidence="2" key="1">
    <citation type="submission" date="2020-04" db="EMBL/GenBank/DDBJ databases">
        <authorList>
            <person name="Zhang T."/>
        </authorList>
    </citation>
    <scope>NUCLEOTIDE SEQUENCE</scope>
    <source>
        <strain evidence="2">HKST-UBA17</strain>
    </source>
</reference>
<comment type="caution">
    <text evidence="2">The sequence shown here is derived from an EMBL/GenBank/DDBJ whole genome shotgun (WGS) entry which is preliminary data.</text>
</comment>
<evidence type="ECO:0000259" key="1">
    <source>
        <dbReference type="Pfam" id="PF03167"/>
    </source>
</evidence>
<accession>A0A955KXM1</accession>
<dbReference type="InterPro" id="IPR005122">
    <property type="entry name" value="Uracil-DNA_glycosylase-like"/>
</dbReference>
<dbReference type="Pfam" id="PF03167">
    <property type="entry name" value="UDG"/>
    <property type="match status" value="1"/>
</dbReference>
<feature type="domain" description="Uracil-DNA glycosylase-like" evidence="1">
    <location>
        <begin position="33"/>
        <end position="216"/>
    </location>
</feature>
<dbReference type="InterPro" id="IPR036895">
    <property type="entry name" value="Uracil-DNA_glycosylase-like_sf"/>
</dbReference>
<name>A0A955KXM1_9BACT</name>
<gene>
    <name evidence="2" type="ORF">KC685_05125</name>
</gene>